<dbReference type="AlphaFoldDB" id="F0Y8Y4"/>
<keyword evidence="5" id="KW-1185">Reference proteome</keyword>
<dbReference type="GO" id="GO:0045505">
    <property type="term" value="F:dynein intermediate chain binding"/>
    <property type="evidence" value="ECO:0007669"/>
    <property type="project" value="TreeGrafter"/>
</dbReference>
<dbReference type="Proteomes" id="UP000002729">
    <property type="component" value="Unassembled WGS sequence"/>
</dbReference>
<evidence type="ECO:0000256" key="1">
    <source>
        <dbReference type="ARBA" id="ARBA00008511"/>
    </source>
</evidence>
<dbReference type="GO" id="GO:0005737">
    <property type="term" value="C:cytoplasm"/>
    <property type="evidence" value="ECO:0007669"/>
    <property type="project" value="TreeGrafter"/>
</dbReference>
<dbReference type="EMBL" id="GL833128">
    <property type="protein sequence ID" value="EGB08145.1"/>
    <property type="molecule type" value="Genomic_DNA"/>
</dbReference>
<dbReference type="GO" id="GO:0051087">
    <property type="term" value="F:protein-folding chaperone binding"/>
    <property type="evidence" value="ECO:0007669"/>
    <property type="project" value="InterPro"/>
</dbReference>
<gene>
    <name evidence="4" type="ORF">AURANDRAFT_26390</name>
</gene>
<dbReference type="OrthoDB" id="25887at2759"/>
<dbReference type="InterPro" id="IPR026697">
    <property type="entry name" value="DNAAF6"/>
</dbReference>
<evidence type="ECO:0000313" key="5">
    <source>
        <dbReference type="Proteomes" id="UP000002729"/>
    </source>
</evidence>
<feature type="domain" description="PIH1D1/2/3 CS-like" evidence="3">
    <location>
        <begin position="96"/>
        <end position="165"/>
    </location>
</feature>
<dbReference type="GeneID" id="20220205"/>
<evidence type="ECO:0000256" key="2">
    <source>
        <dbReference type="SAM" id="MobiDB-lite"/>
    </source>
</evidence>
<dbReference type="RefSeq" id="XP_009036885.1">
    <property type="nucleotide sequence ID" value="XM_009038637.1"/>
</dbReference>
<evidence type="ECO:0000313" key="4">
    <source>
        <dbReference type="EMBL" id="EGB08145.1"/>
    </source>
</evidence>
<protein>
    <recommendedName>
        <fullName evidence="3">PIH1D1/2/3 CS-like domain-containing protein</fullName>
    </recommendedName>
</protein>
<name>F0Y8Y4_AURAN</name>
<reference evidence="4 5" key="1">
    <citation type="journal article" date="2011" name="Proc. Natl. Acad. Sci. U.S.A.">
        <title>Niche of harmful alga Aureococcus anophagefferens revealed through ecogenomics.</title>
        <authorList>
            <person name="Gobler C.J."/>
            <person name="Berry D.L."/>
            <person name="Dyhrman S.T."/>
            <person name="Wilhelm S.W."/>
            <person name="Salamov A."/>
            <person name="Lobanov A.V."/>
            <person name="Zhang Y."/>
            <person name="Collier J.L."/>
            <person name="Wurch L.L."/>
            <person name="Kustka A.B."/>
            <person name="Dill B.D."/>
            <person name="Shah M."/>
            <person name="VerBerkmoes N.C."/>
            <person name="Kuo A."/>
            <person name="Terry A."/>
            <person name="Pangilinan J."/>
            <person name="Lindquist E.A."/>
            <person name="Lucas S."/>
            <person name="Paulsen I.T."/>
            <person name="Hattenrath-Lehmann T.K."/>
            <person name="Talmage S.C."/>
            <person name="Walker E.A."/>
            <person name="Koch F."/>
            <person name="Burson A.M."/>
            <person name="Marcoval M.A."/>
            <person name="Tang Y.Z."/>
            <person name="Lecleir G.R."/>
            <person name="Coyne K.J."/>
            <person name="Berg G.M."/>
            <person name="Bertrand E.M."/>
            <person name="Saito M.A."/>
            <person name="Gladyshev V.N."/>
            <person name="Grigoriev I.V."/>
        </authorList>
    </citation>
    <scope>NUCLEOTIDE SEQUENCE [LARGE SCALE GENOMIC DNA]</scope>
    <source>
        <strain evidence="5">CCMP 1984</strain>
    </source>
</reference>
<dbReference type="Pfam" id="PF18201">
    <property type="entry name" value="PIH1_CS"/>
    <property type="match status" value="1"/>
</dbReference>
<dbReference type="InParanoid" id="F0Y8Y4"/>
<dbReference type="PANTHER" id="PTHR21083:SF0">
    <property type="entry name" value="DYNEIN AXONEMAL ASSEMBLY FACTOR 6"/>
    <property type="match status" value="1"/>
</dbReference>
<accession>F0Y8Y4</accession>
<dbReference type="KEGG" id="aaf:AURANDRAFT_26390"/>
<organism evidence="5">
    <name type="scientific">Aureococcus anophagefferens</name>
    <name type="common">Harmful bloom alga</name>
    <dbReference type="NCBI Taxonomy" id="44056"/>
    <lineage>
        <taxon>Eukaryota</taxon>
        <taxon>Sar</taxon>
        <taxon>Stramenopiles</taxon>
        <taxon>Ochrophyta</taxon>
        <taxon>Pelagophyceae</taxon>
        <taxon>Pelagomonadales</taxon>
        <taxon>Pelagomonadaceae</taxon>
        <taxon>Aureococcus</taxon>
    </lineage>
</organism>
<evidence type="ECO:0000259" key="3">
    <source>
        <dbReference type="Pfam" id="PF18201"/>
    </source>
</evidence>
<dbReference type="GO" id="GO:0070286">
    <property type="term" value="P:axonemal dynein complex assembly"/>
    <property type="evidence" value="ECO:0007669"/>
    <property type="project" value="InterPro"/>
</dbReference>
<sequence length="170" mass="18821">MNALQDLCRDDEDTALRPAQSAVVQRIGPNAVADDGGEDKENAPAPRDPKAIWADDEIPPEEALNFVDAADDKRKRAAFEMLYKQDVYLGTEKNPSSAHSNAIVYKIKFPGHAHSELDVDVTKTTLSASSDRLKLALYLPQPVHADRGSAKWDDKKKVLTIELPVDVDEW</sequence>
<dbReference type="OMA" id="WEVDQET"/>
<dbReference type="PANTHER" id="PTHR21083">
    <property type="entry name" value="TWISTER"/>
    <property type="match status" value="1"/>
</dbReference>
<feature type="compositionally biased region" description="Basic and acidic residues" evidence="2">
    <location>
        <begin position="39"/>
        <end position="50"/>
    </location>
</feature>
<dbReference type="InterPro" id="IPR041442">
    <property type="entry name" value="PIH1D1/2/3_CS-like"/>
</dbReference>
<feature type="region of interest" description="Disordered" evidence="2">
    <location>
        <begin position="1"/>
        <end position="52"/>
    </location>
</feature>
<comment type="similarity">
    <text evidence="1">Belongs to the PIH1 family.</text>
</comment>
<proteinExistence type="inferred from homology"/>